<evidence type="ECO:0000313" key="2">
    <source>
        <dbReference type="Proteomes" id="UP000011910"/>
    </source>
</evidence>
<reference evidence="1 2" key="1">
    <citation type="journal article" date="2013" name="Genome Announc.">
        <title>Draft Genome Sequence of Cesiribacter andamanensis Strain AMV16T, Isolated from a Soil Sample from a Mud Volcano in the Andaman Islands, India.</title>
        <authorList>
            <person name="Shivaji S."/>
            <person name="Ara S."/>
            <person name="Begum Z."/>
            <person name="Srinivas T.N."/>
            <person name="Singh A."/>
            <person name="Kumar Pinnaka A."/>
        </authorList>
    </citation>
    <scope>NUCLEOTIDE SEQUENCE [LARGE SCALE GENOMIC DNA]</scope>
    <source>
        <strain evidence="1 2">AMV16</strain>
    </source>
</reference>
<evidence type="ECO:0000313" key="1">
    <source>
        <dbReference type="EMBL" id="EMR02620.1"/>
    </source>
</evidence>
<dbReference type="STRING" id="1279009.ADICEAN_02219"/>
<keyword evidence="2" id="KW-1185">Reference proteome</keyword>
<accession>M7NLF5</accession>
<dbReference type="RefSeq" id="WP_009195612.1">
    <property type="nucleotide sequence ID" value="NZ_AODQ01000051.1"/>
</dbReference>
<dbReference type="Gene3D" id="3.40.50.150">
    <property type="entry name" value="Vaccinia Virus protein VP39"/>
    <property type="match status" value="1"/>
</dbReference>
<dbReference type="Proteomes" id="UP000011910">
    <property type="component" value="Unassembled WGS sequence"/>
</dbReference>
<sequence length="205" mass="22887">MPTVSDSGKADYYGLDPHPFFKRVIDRLPAGRLLLVGEVAGRYATYATEAGWQVHTLVFDAEDKQRTDAQLRQEQSDSTSSLYQAGQPLCPGQEFDAAILLFVQLPQEARRPLHHALIECLSPQGGNLYLLAYSQNQPQGTRAPMPQIRYSEKELVDDFKGLQIDLLQEEEEKIPATKELVKLLQLSAVRNLHHSSDSVSLSLKG</sequence>
<protein>
    <recommendedName>
        <fullName evidence="3">Tellurite resistance protein TehB</fullName>
    </recommendedName>
</protein>
<comment type="caution">
    <text evidence="1">The sequence shown here is derived from an EMBL/GenBank/DDBJ whole genome shotgun (WGS) entry which is preliminary data.</text>
</comment>
<gene>
    <name evidence="1" type="ORF">ADICEAN_02219</name>
</gene>
<dbReference type="OrthoDB" id="9804312at2"/>
<dbReference type="SUPFAM" id="SSF53335">
    <property type="entry name" value="S-adenosyl-L-methionine-dependent methyltransferases"/>
    <property type="match status" value="1"/>
</dbReference>
<name>M7NLF5_9BACT</name>
<evidence type="ECO:0008006" key="3">
    <source>
        <dbReference type="Google" id="ProtNLM"/>
    </source>
</evidence>
<dbReference type="AlphaFoldDB" id="M7NLF5"/>
<dbReference type="EMBL" id="AODQ01000051">
    <property type="protein sequence ID" value="EMR02620.1"/>
    <property type="molecule type" value="Genomic_DNA"/>
</dbReference>
<proteinExistence type="predicted"/>
<dbReference type="InterPro" id="IPR029063">
    <property type="entry name" value="SAM-dependent_MTases_sf"/>
</dbReference>
<organism evidence="1 2">
    <name type="scientific">Cesiribacter andamanensis AMV16</name>
    <dbReference type="NCBI Taxonomy" id="1279009"/>
    <lineage>
        <taxon>Bacteria</taxon>
        <taxon>Pseudomonadati</taxon>
        <taxon>Bacteroidota</taxon>
        <taxon>Cytophagia</taxon>
        <taxon>Cytophagales</taxon>
        <taxon>Cesiribacteraceae</taxon>
        <taxon>Cesiribacter</taxon>
    </lineage>
</organism>
<dbReference type="eggNOG" id="COG0500">
    <property type="taxonomic scope" value="Bacteria"/>
</dbReference>